<feature type="domain" description="GED" evidence="4">
    <location>
        <begin position="650"/>
        <end position="738"/>
    </location>
</feature>
<dbReference type="EMBL" id="MU855403">
    <property type="protein sequence ID" value="KAK3904321.1"/>
    <property type="molecule type" value="Genomic_DNA"/>
</dbReference>
<evidence type="ECO:0000256" key="3">
    <source>
        <dbReference type="SAM" id="MobiDB-lite"/>
    </source>
</evidence>
<evidence type="ECO:0000259" key="4">
    <source>
        <dbReference type="PROSITE" id="PS51388"/>
    </source>
</evidence>
<dbReference type="InterPro" id="IPR001401">
    <property type="entry name" value="Dynamin_GTPase"/>
</dbReference>
<evidence type="ECO:0000313" key="6">
    <source>
        <dbReference type="EMBL" id="KAK3904321.1"/>
    </source>
</evidence>
<feature type="region of interest" description="Disordered" evidence="3">
    <location>
        <begin position="135"/>
        <end position="163"/>
    </location>
</feature>
<dbReference type="SUPFAM" id="SSF52540">
    <property type="entry name" value="P-loop containing nucleoside triphosphate hydrolases"/>
    <property type="match status" value="1"/>
</dbReference>
<dbReference type="GO" id="GO:0006897">
    <property type="term" value="P:endocytosis"/>
    <property type="evidence" value="ECO:0007669"/>
    <property type="project" value="TreeGrafter"/>
</dbReference>
<dbReference type="GO" id="GO:0005874">
    <property type="term" value="C:microtubule"/>
    <property type="evidence" value="ECO:0007669"/>
    <property type="project" value="TreeGrafter"/>
</dbReference>
<dbReference type="GO" id="GO:0005739">
    <property type="term" value="C:mitochondrion"/>
    <property type="evidence" value="ECO:0007669"/>
    <property type="project" value="TreeGrafter"/>
</dbReference>
<dbReference type="Gene3D" id="3.40.50.300">
    <property type="entry name" value="P-loop containing nucleotide triphosphate hydrolases"/>
    <property type="match status" value="1"/>
</dbReference>
<organism evidence="6 7">
    <name type="scientific">Staphylotrichum tortipilum</name>
    <dbReference type="NCBI Taxonomy" id="2831512"/>
    <lineage>
        <taxon>Eukaryota</taxon>
        <taxon>Fungi</taxon>
        <taxon>Dikarya</taxon>
        <taxon>Ascomycota</taxon>
        <taxon>Pezizomycotina</taxon>
        <taxon>Sordariomycetes</taxon>
        <taxon>Sordariomycetidae</taxon>
        <taxon>Sordariales</taxon>
        <taxon>Chaetomiaceae</taxon>
        <taxon>Staphylotrichum</taxon>
    </lineage>
</organism>
<dbReference type="GO" id="GO:0003924">
    <property type="term" value="F:GTPase activity"/>
    <property type="evidence" value="ECO:0007669"/>
    <property type="project" value="InterPro"/>
</dbReference>
<keyword evidence="7" id="KW-1185">Reference proteome</keyword>
<evidence type="ECO:0000259" key="5">
    <source>
        <dbReference type="PROSITE" id="PS51718"/>
    </source>
</evidence>
<dbReference type="GO" id="GO:0008017">
    <property type="term" value="F:microtubule binding"/>
    <property type="evidence" value="ECO:0007669"/>
    <property type="project" value="TreeGrafter"/>
</dbReference>
<dbReference type="SMART" id="SM00053">
    <property type="entry name" value="DYNc"/>
    <property type="match status" value="1"/>
</dbReference>
<dbReference type="GO" id="GO:0048312">
    <property type="term" value="P:intracellular distribution of mitochondria"/>
    <property type="evidence" value="ECO:0007669"/>
    <property type="project" value="TreeGrafter"/>
</dbReference>
<dbReference type="GO" id="GO:0016559">
    <property type="term" value="P:peroxisome fission"/>
    <property type="evidence" value="ECO:0007669"/>
    <property type="project" value="TreeGrafter"/>
</dbReference>
<dbReference type="PROSITE" id="PS51388">
    <property type="entry name" value="GED"/>
    <property type="match status" value="1"/>
</dbReference>
<dbReference type="GO" id="GO:0000266">
    <property type="term" value="P:mitochondrial fission"/>
    <property type="evidence" value="ECO:0007669"/>
    <property type="project" value="TreeGrafter"/>
</dbReference>
<dbReference type="InterPro" id="IPR000375">
    <property type="entry name" value="Dynamin_stalk"/>
</dbReference>
<dbReference type="Pfam" id="PF00350">
    <property type="entry name" value="Dynamin_N"/>
    <property type="match status" value="1"/>
</dbReference>
<dbReference type="GO" id="GO:0005525">
    <property type="term" value="F:GTP binding"/>
    <property type="evidence" value="ECO:0007669"/>
    <property type="project" value="InterPro"/>
</dbReference>
<sequence length="738" mass="82729">MAVDSESSQQDLLLSDALLRKIDKLREINIGKHVPLPQLVVVGDQSSGKSSLLESLTGIPFPRDVELCTRYATQITQRRDDVSSVEVSIIPGPNATPAHKKHVEAYRTDALSQAEFRERFPGILEEVNERMGIRMRSNPDLSYPSDDESVEYPSELDSRGGSGGGGGSVFSLDVLKIEICGPAVDYLTVIDVPGIFRTPTEGITTKEDMAMVMNMVRWYIQDSRTVILAVLPSNVDVSTQEILTMAAEYDKDGERTLGILTKPDLVMEPSAQAAVCNIVRGRKKPLTLGYYLVRSRGADQGDADFGHREDLFREAPWNTLPPERVGVRALKARLTELLGEMARREFPGLRKDIGTMLRDAEAERTGLGPSRKDEYEQRRFLSRIAGQFQARVQQALEAQYAGDAAFESSIELRLVTQVVHLADAFSRDFQDRAAVRRFEAVDESDEGGESEKPQPQDGSTADMILQFAQDIDPEDFPELEGVIAYEYNFEDPEDDIMKWIGGLYGRSRAMDLSTVNSAVWAGAWQEQSSKWPGMSTAFVSSVIVAIHRFMDAALRDACADPGVRRELRSAILDEVLARYKAGMEAAEFLASAERNNKPYTLDRHFNEIRQQRRGERIAERLEELHDEFGMVNIQQVRGATEKQSNTEEVVERMHDDLSAYYDIARKRFVDNVLNQAVNYRLLFGPSTPLGVLSQEWVIGLRPEQLESIAGESPRIREHRERLAQKIADLGAARDILWP</sequence>
<dbReference type="GO" id="GO:0016020">
    <property type="term" value="C:membrane"/>
    <property type="evidence" value="ECO:0007669"/>
    <property type="project" value="TreeGrafter"/>
</dbReference>
<accession>A0AAN6MNT4</accession>
<reference evidence="6" key="1">
    <citation type="journal article" date="2023" name="Mol. Phylogenet. Evol.">
        <title>Genome-scale phylogeny and comparative genomics of the fungal order Sordariales.</title>
        <authorList>
            <person name="Hensen N."/>
            <person name="Bonometti L."/>
            <person name="Westerberg I."/>
            <person name="Brannstrom I.O."/>
            <person name="Guillou S."/>
            <person name="Cros-Aarteil S."/>
            <person name="Calhoun S."/>
            <person name="Haridas S."/>
            <person name="Kuo A."/>
            <person name="Mondo S."/>
            <person name="Pangilinan J."/>
            <person name="Riley R."/>
            <person name="LaButti K."/>
            <person name="Andreopoulos B."/>
            <person name="Lipzen A."/>
            <person name="Chen C."/>
            <person name="Yan M."/>
            <person name="Daum C."/>
            <person name="Ng V."/>
            <person name="Clum A."/>
            <person name="Steindorff A."/>
            <person name="Ohm R.A."/>
            <person name="Martin F."/>
            <person name="Silar P."/>
            <person name="Natvig D.O."/>
            <person name="Lalanne C."/>
            <person name="Gautier V."/>
            <person name="Ament-Velasquez S.L."/>
            <person name="Kruys A."/>
            <person name="Hutchinson M.I."/>
            <person name="Powell A.J."/>
            <person name="Barry K."/>
            <person name="Miller A.N."/>
            <person name="Grigoriev I.V."/>
            <person name="Debuchy R."/>
            <person name="Gladieux P."/>
            <person name="Hiltunen Thoren M."/>
            <person name="Johannesson H."/>
        </authorList>
    </citation>
    <scope>NUCLEOTIDE SEQUENCE</scope>
    <source>
        <strain evidence="6">CBS 103.79</strain>
    </source>
</reference>
<proteinExistence type="predicted"/>
<keyword evidence="1" id="KW-0547">Nucleotide-binding</keyword>
<comment type="caution">
    <text evidence="6">The sequence shown here is derived from an EMBL/GenBank/DDBJ whole genome shotgun (WGS) entry which is preliminary data.</text>
</comment>
<feature type="region of interest" description="Disordered" evidence="3">
    <location>
        <begin position="439"/>
        <end position="459"/>
    </location>
</feature>
<dbReference type="PANTHER" id="PTHR11566:SF215">
    <property type="entry name" value="DYNAMIN GTPASE"/>
    <property type="match status" value="1"/>
</dbReference>
<dbReference type="InterPro" id="IPR020850">
    <property type="entry name" value="GED_dom"/>
</dbReference>
<dbReference type="AlphaFoldDB" id="A0AAN6MNT4"/>
<feature type="domain" description="Dynamin-type G" evidence="5">
    <location>
        <begin position="33"/>
        <end position="347"/>
    </location>
</feature>
<evidence type="ECO:0000256" key="2">
    <source>
        <dbReference type="ARBA" id="ARBA00023134"/>
    </source>
</evidence>
<dbReference type="InterPro" id="IPR045063">
    <property type="entry name" value="Dynamin_N"/>
</dbReference>
<evidence type="ECO:0000256" key="1">
    <source>
        <dbReference type="ARBA" id="ARBA00022741"/>
    </source>
</evidence>
<dbReference type="InterPro" id="IPR027417">
    <property type="entry name" value="P-loop_NTPase"/>
</dbReference>
<dbReference type="PROSITE" id="PS51718">
    <property type="entry name" value="G_DYNAMIN_2"/>
    <property type="match status" value="1"/>
</dbReference>
<evidence type="ECO:0000313" key="7">
    <source>
        <dbReference type="Proteomes" id="UP001303889"/>
    </source>
</evidence>
<dbReference type="PRINTS" id="PR00195">
    <property type="entry name" value="DYNAMIN"/>
</dbReference>
<dbReference type="Pfam" id="PF01031">
    <property type="entry name" value="Dynamin_M"/>
    <property type="match status" value="1"/>
</dbReference>
<dbReference type="CDD" id="cd08771">
    <property type="entry name" value="DLP_1"/>
    <property type="match status" value="1"/>
</dbReference>
<dbReference type="InterPro" id="IPR022812">
    <property type="entry name" value="Dynamin"/>
</dbReference>
<dbReference type="PANTHER" id="PTHR11566">
    <property type="entry name" value="DYNAMIN"/>
    <property type="match status" value="1"/>
</dbReference>
<dbReference type="InterPro" id="IPR030381">
    <property type="entry name" value="G_DYNAMIN_dom"/>
</dbReference>
<reference evidence="6" key="2">
    <citation type="submission" date="2023-05" db="EMBL/GenBank/DDBJ databases">
        <authorList>
            <consortium name="Lawrence Berkeley National Laboratory"/>
            <person name="Steindorff A."/>
            <person name="Hensen N."/>
            <person name="Bonometti L."/>
            <person name="Westerberg I."/>
            <person name="Brannstrom I.O."/>
            <person name="Guillou S."/>
            <person name="Cros-Aarteil S."/>
            <person name="Calhoun S."/>
            <person name="Haridas S."/>
            <person name="Kuo A."/>
            <person name="Mondo S."/>
            <person name="Pangilinan J."/>
            <person name="Riley R."/>
            <person name="Labutti K."/>
            <person name="Andreopoulos B."/>
            <person name="Lipzen A."/>
            <person name="Chen C."/>
            <person name="Yanf M."/>
            <person name="Daum C."/>
            <person name="Ng V."/>
            <person name="Clum A."/>
            <person name="Ohm R."/>
            <person name="Martin F."/>
            <person name="Silar P."/>
            <person name="Natvig D."/>
            <person name="Lalanne C."/>
            <person name="Gautier V."/>
            <person name="Ament-Velasquez S.L."/>
            <person name="Kruys A."/>
            <person name="Hutchinson M.I."/>
            <person name="Powell A.J."/>
            <person name="Barry K."/>
            <person name="Miller A.N."/>
            <person name="Grigoriev I.V."/>
            <person name="Debuchy R."/>
            <person name="Gladieux P."/>
            <person name="Thoren M.H."/>
            <person name="Johannesson H."/>
        </authorList>
    </citation>
    <scope>NUCLEOTIDE SEQUENCE</scope>
    <source>
        <strain evidence="6">CBS 103.79</strain>
    </source>
</reference>
<gene>
    <name evidence="6" type="ORF">C8A05DRAFT_31904</name>
</gene>
<dbReference type="Proteomes" id="UP001303889">
    <property type="component" value="Unassembled WGS sequence"/>
</dbReference>
<protein>
    <submittedName>
        <fullName evidence="6">Uncharacterized protein</fullName>
    </submittedName>
</protein>
<keyword evidence="2" id="KW-0342">GTP-binding</keyword>
<name>A0AAN6MNT4_9PEZI</name>